<feature type="region of interest" description="Disordered" evidence="4">
    <location>
        <begin position="729"/>
        <end position="962"/>
    </location>
</feature>
<feature type="compositionally biased region" description="Basic and acidic residues" evidence="4">
    <location>
        <begin position="472"/>
        <end position="481"/>
    </location>
</feature>
<feature type="compositionally biased region" description="Polar residues" evidence="4">
    <location>
        <begin position="559"/>
        <end position="569"/>
    </location>
</feature>
<dbReference type="GeneID" id="85306676"/>
<keyword evidence="7" id="KW-1185">Reference proteome</keyword>
<gene>
    <name evidence="6" type="ORF">QBC33DRAFT_31133</name>
</gene>
<evidence type="ECO:0000256" key="1">
    <source>
        <dbReference type="ARBA" id="ARBA00004496"/>
    </source>
</evidence>
<name>A0AAJ0CCA6_9PEZI</name>
<comment type="caution">
    <text evidence="6">The sequence shown here is derived from an EMBL/GenBank/DDBJ whole genome shotgun (WGS) entry which is preliminary data.</text>
</comment>
<keyword evidence="3" id="KW-0175">Coiled coil</keyword>
<dbReference type="InterPro" id="IPR012943">
    <property type="entry name" value="Cnn_1N"/>
</dbReference>
<dbReference type="EMBL" id="MU838997">
    <property type="protein sequence ID" value="KAK1772833.1"/>
    <property type="molecule type" value="Genomic_DNA"/>
</dbReference>
<feature type="region of interest" description="Disordered" evidence="4">
    <location>
        <begin position="1"/>
        <end position="160"/>
    </location>
</feature>
<evidence type="ECO:0000256" key="2">
    <source>
        <dbReference type="ARBA" id="ARBA00022490"/>
    </source>
</evidence>
<comment type="subcellular location">
    <subcellularLocation>
        <location evidence="1">Cytoplasm</location>
    </subcellularLocation>
</comment>
<feature type="compositionally biased region" description="Polar residues" evidence="4">
    <location>
        <begin position="754"/>
        <end position="763"/>
    </location>
</feature>
<feature type="compositionally biased region" description="Polar residues" evidence="4">
    <location>
        <begin position="838"/>
        <end position="848"/>
    </location>
</feature>
<dbReference type="GO" id="GO:0005815">
    <property type="term" value="C:microtubule organizing center"/>
    <property type="evidence" value="ECO:0007669"/>
    <property type="project" value="InterPro"/>
</dbReference>
<feature type="compositionally biased region" description="Acidic residues" evidence="4">
    <location>
        <begin position="615"/>
        <end position="626"/>
    </location>
</feature>
<feature type="coiled-coil region" evidence="3">
    <location>
        <begin position="161"/>
        <end position="244"/>
    </location>
</feature>
<dbReference type="GO" id="GO:0005737">
    <property type="term" value="C:cytoplasm"/>
    <property type="evidence" value="ECO:0007669"/>
    <property type="project" value="UniProtKB-SubCell"/>
</dbReference>
<feature type="domain" description="Centrosomin N-terminal motif 1" evidence="5">
    <location>
        <begin position="161"/>
        <end position="227"/>
    </location>
</feature>
<dbReference type="Pfam" id="PF07989">
    <property type="entry name" value="Cnn_1N"/>
    <property type="match status" value="1"/>
</dbReference>
<evidence type="ECO:0000313" key="6">
    <source>
        <dbReference type="EMBL" id="KAK1772833.1"/>
    </source>
</evidence>
<evidence type="ECO:0000313" key="7">
    <source>
        <dbReference type="Proteomes" id="UP001244011"/>
    </source>
</evidence>
<feature type="region of interest" description="Disordered" evidence="4">
    <location>
        <begin position="439"/>
        <end position="626"/>
    </location>
</feature>
<sequence>MEGIAAQGQMGERSRPALPRTGSRSSNSSTQTRMTPLSTNSSRSHLPPSPQLSTANPAHRLRHRALSRGSLEPPRSQLSREGSDDLRQNLPPVSSFLQERLQRERRVESERSSSRMSNDPMSASLDLRATQSSPARSGTSDGRRPRSSGGAESTKKKGLGLKEMEQTLSTLHKQNFDLKLELFHRRERQTVLDERVEKLESEKGEVERMNDRLIEELEKRDKAVEEAVAMIVVLEARVEQLLREREMVRQFDADGYFNSRADQSTPGPDMSTPRMMPLEPLKDDPRALARMPSFLSEHSENTENLRNVYLGVRGSVMSLPKMSEDGLDGGRGELDGIGSPSLSVLSESSFLSIYGQKESSPSSTPDVSSATLRVSRDDGASAHRQSSSKSRIATPSKAPRQPALRGASSGSAKFQNINDILDVGGSPLQRLEKLEKTLTAMEDASRSSSQDRRRDAHSSPSGRPKPPTQQRTKQEKRDALERVLTNAPLARELAHHNALPPTPDTISTSTLRRYKNSSDTLPRDPDLSNERSYLALSETTASQLSATDEKSGLGGYEGNTASQQASTAAPDSRKEAAGSRSYYDNHRPSEHIPRPRSADETTVSHGRGRRRSDWDTDDSGDDLDDADSMASSFDYWMRESMKPNRVKVPNPLSSASQAGSRQHGRVSPDLFSFPSTITSGWATDAMFGSLGGQGYIGAGGSSVPTQGVWSQTLDALGNSLPTPLFDSGLATPVLGGTGIPPPPPNRRSSLHARTGSSSATNPAVGSPAQPSPATGRLRKSPERRPRSRSNSVDVRPSSRGLAQMGFAQPRAPTAPPQNPMPGPDAPYNQQKQRHYPPTASQQPRSRGLNSLFRRSTGTADPAAPSSAPPTQTSFKSSQPAAPGPPIVGVPSWGRRADLADDDRASATPPPIMRNRVATRSSSFDEGVVVDGPGGGGAPVGVIPGAGPPPQASPGAAGKADVGGGMRKWLGLGRVSSLRNRAT</sequence>
<organism evidence="6 7">
    <name type="scientific">Phialemonium atrogriseum</name>
    <dbReference type="NCBI Taxonomy" id="1093897"/>
    <lineage>
        <taxon>Eukaryota</taxon>
        <taxon>Fungi</taxon>
        <taxon>Dikarya</taxon>
        <taxon>Ascomycota</taxon>
        <taxon>Pezizomycotina</taxon>
        <taxon>Sordariomycetes</taxon>
        <taxon>Sordariomycetidae</taxon>
        <taxon>Cephalothecales</taxon>
        <taxon>Cephalothecaceae</taxon>
        <taxon>Phialemonium</taxon>
    </lineage>
</organism>
<feature type="compositionally biased region" description="Polar residues" evidence="4">
    <location>
        <begin position="22"/>
        <end position="44"/>
    </location>
</feature>
<reference evidence="6" key="1">
    <citation type="submission" date="2023-06" db="EMBL/GenBank/DDBJ databases">
        <title>Genome-scale phylogeny and comparative genomics of the fungal order Sordariales.</title>
        <authorList>
            <consortium name="Lawrence Berkeley National Laboratory"/>
            <person name="Hensen N."/>
            <person name="Bonometti L."/>
            <person name="Westerberg I."/>
            <person name="Brannstrom I.O."/>
            <person name="Guillou S."/>
            <person name="Cros-Aarteil S."/>
            <person name="Calhoun S."/>
            <person name="Haridas S."/>
            <person name="Kuo A."/>
            <person name="Mondo S."/>
            <person name="Pangilinan J."/>
            <person name="Riley R."/>
            <person name="Labutti K."/>
            <person name="Andreopoulos B."/>
            <person name="Lipzen A."/>
            <person name="Chen C."/>
            <person name="Yanf M."/>
            <person name="Daum C."/>
            <person name="Ng V."/>
            <person name="Clum A."/>
            <person name="Steindorff A."/>
            <person name="Ohm R."/>
            <person name="Martin F."/>
            <person name="Silar P."/>
            <person name="Natvig D."/>
            <person name="Lalanne C."/>
            <person name="Gautier V."/>
            <person name="Ament-Velasquez S.L."/>
            <person name="Kruys A."/>
            <person name="Hutchinson M.I."/>
            <person name="Powell A.J."/>
            <person name="Barry K."/>
            <person name="Miller A.N."/>
            <person name="Grigoriev I.V."/>
            <person name="Debuchy R."/>
            <person name="Gladieux P."/>
            <person name="Thoren M.H."/>
            <person name="Johannesson H."/>
        </authorList>
    </citation>
    <scope>NUCLEOTIDE SEQUENCE</scope>
    <source>
        <strain evidence="6">8032-3</strain>
    </source>
</reference>
<dbReference type="Proteomes" id="UP001244011">
    <property type="component" value="Unassembled WGS sequence"/>
</dbReference>
<protein>
    <recommendedName>
        <fullName evidence="5">Centrosomin N-terminal motif 1 domain-containing protein</fullName>
    </recommendedName>
</protein>
<feature type="compositionally biased region" description="Polar residues" evidence="4">
    <location>
        <begin position="537"/>
        <end position="546"/>
    </location>
</feature>
<feature type="compositionally biased region" description="Basic and acidic residues" evidence="4">
    <location>
        <begin position="443"/>
        <end position="457"/>
    </location>
</feature>
<feature type="compositionally biased region" description="Basic and acidic residues" evidence="4">
    <location>
        <begin position="894"/>
        <end position="904"/>
    </location>
</feature>
<feature type="compositionally biased region" description="Pro residues" evidence="4">
    <location>
        <begin position="812"/>
        <end position="824"/>
    </location>
</feature>
<accession>A0AAJ0CCA6</accession>
<keyword evidence="2" id="KW-0963">Cytoplasm</keyword>
<feature type="compositionally biased region" description="Polar residues" evidence="4">
    <location>
        <begin position="129"/>
        <end position="140"/>
    </location>
</feature>
<evidence type="ECO:0000256" key="4">
    <source>
        <dbReference type="SAM" id="MobiDB-lite"/>
    </source>
</evidence>
<dbReference type="AlphaFoldDB" id="A0AAJ0CCA6"/>
<dbReference type="RefSeq" id="XP_060289046.1">
    <property type="nucleotide sequence ID" value="XM_060423489.1"/>
</dbReference>
<evidence type="ECO:0000256" key="3">
    <source>
        <dbReference type="SAM" id="Coils"/>
    </source>
</evidence>
<feature type="compositionally biased region" description="Basic and acidic residues" evidence="4">
    <location>
        <begin position="100"/>
        <end position="113"/>
    </location>
</feature>
<evidence type="ECO:0000259" key="5">
    <source>
        <dbReference type="Pfam" id="PF07989"/>
    </source>
</evidence>
<feature type="compositionally biased region" description="Polar residues" evidence="4">
    <location>
        <begin position="383"/>
        <end position="393"/>
    </location>
</feature>
<proteinExistence type="predicted"/>
<feature type="compositionally biased region" description="Basic and acidic residues" evidence="4">
    <location>
        <begin position="571"/>
        <end position="599"/>
    </location>
</feature>
<feature type="compositionally biased region" description="Low complexity" evidence="4">
    <location>
        <begin position="359"/>
        <end position="369"/>
    </location>
</feature>
<feature type="compositionally biased region" description="Polar residues" evidence="4">
    <location>
        <begin position="651"/>
        <end position="660"/>
    </location>
</feature>
<feature type="region of interest" description="Disordered" evidence="4">
    <location>
        <begin position="644"/>
        <end position="669"/>
    </location>
</feature>
<feature type="region of interest" description="Disordered" evidence="4">
    <location>
        <begin position="355"/>
        <end position="411"/>
    </location>
</feature>
<feature type="compositionally biased region" description="Low complexity" evidence="4">
    <location>
        <begin position="855"/>
        <end position="873"/>
    </location>
</feature>